<name>A0ABQ8J2A4_DERPT</name>
<keyword evidence="2" id="KW-0719">Serine esterase</keyword>
<feature type="domain" description="Carboxylesterase type B" evidence="6">
    <location>
        <begin position="7"/>
        <end position="311"/>
    </location>
</feature>
<evidence type="ECO:0000313" key="8">
    <source>
        <dbReference type="Proteomes" id="UP000887458"/>
    </source>
</evidence>
<evidence type="ECO:0000256" key="3">
    <source>
        <dbReference type="ARBA" id="ARBA00022801"/>
    </source>
</evidence>
<evidence type="ECO:0000256" key="2">
    <source>
        <dbReference type="ARBA" id="ARBA00022487"/>
    </source>
</evidence>
<dbReference type="EMBL" id="NJHN03000090">
    <property type="protein sequence ID" value="KAH9416656.1"/>
    <property type="molecule type" value="Genomic_DNA"/>
</dbReference>
<keyword evidence="3 5" id="KW-0378">Hydrolase</keyword>
<proteinExistence type="inferred from homology"/>
<dbReference type="PANTHER" id="PTHR43142:SF1">
    <property type="entry name" value="CARBOXYLIC ESTER HYDROLASE"/>
    <property type="match status" value="1"/>
</dbReference>
<accession>A0ABQ8J2A4</accession>
<dbReference type="PROSITE" id="PS00122">
    <property type="entry name" value="CARBOXYLESTERASE_B_1"/>
    <property type="match status" value="1"/>
</dbReference>
<dbReference type="EC" id="3.1.1.-" evidence="5"/>
<evidence type="ECO:0000256" key="4">
    <source>
        <dbReference type="ARBA" id="ARBA00023180"/>
    </source>
</evidence>
<keyword evidence="8" id="KW-1185">Reference proteome</keyword>
<gene>
    <name evidence="7" type="primary">CES5A_5</name>
    <name evidence="7" type="ORF">DERP_010021</name>
</gene>
<dbReference type="InterPro" id="IPR019819">
    <property type="entry name" value="Carboxylesterase_B_CS"/>
</dbReference>
<sequence>MLMIGHPKRFGLPQPVKQWNDIYDATYFRNGCPQNLPFISTEEDCLFLNILTPVIYSTSSNKNHLRPVIFYIYGGALQFGNIKFILSKLLYDGSHYVDFGDFIFVSVQHRLGAFGFLYSGNERAPGNQGIHDMILALKWVKENIERFGGDPNDITLMGLSSGSMAISTLILSPLARGLFHRAIMKSGCISDYYTYSPERMLNFSKEFAKLCDCPIDNPNHMIDCLQSKSINELVGVRLAINLREIFTGNIFLMMYGDHRKLLPERPSKMFANGNINPVDLIAGFTHGEQGNFVENFHPELKNGSQTMNIKDVKRIFDKISSSVPRIF</sequence>
<dbReference type="Proteomes" id="UP000887458">
    <property type="component" value="Unassembled WGS sequence"/>
</dbReference>
<dbReference type="PANTHER" id="PTHR43142">
    <property type="entry name" value="CARBOXYLIC ESTER HYDROLASE"/>
    <property type="match status" value="1"/>
</dbReference>
<dbReference type="PROSITE" id="PS00941">
    <property type="entry name" value="CARBOXYLESTERASE_B_2"/>
    <property type="match status" value="1"/>
</dbReference>
<dbReference type="SUPFAM" id="SSF53474">
    <property type="entry name" value="alpha/beta-Hydrolases"/>
    <property type="match status" value="1"/>
</dbReference>
<keyword evidence="4" id="KW-0325">Glycoprotein</keyword>
<protein>
    <recommendedName>
        <fullName evidence="5">Carboxylic ester hydrolase</fullName>
        <ecNumber evidence="5">3.1.1.-</ecNumber>
    </recommendedName>
</protein>
<organism evidence="7 8">
    <name type="scientific">Dermatophagoides pteronyssinus</name>
    <name type="common">European house dust mite</name>
    <dbReference type="NCBI Taxonomy" id="6956"/>
    <lineage>
        <taxon>Eukaryota</taxon>
        <taxon>Metazoa</taxon>
        <taxon>Ecdysozoa</taxon>
        <taxon>Arthropoda</taxon>
        <taxon>Chelicerata</taxon>
        <taxon>Arachnida</taxon>
        <taxon>Acari</taxon>
        <taxon>Acariformes</taxon>
        <taxon>Sarcoptiformes</taxon>
        <taxon>Astigmata</taxon>
        <taxon>Psoroptidia</taxon>
        <taxon>Analgoidea</taxon>
        <taxon>Pyroglyphidae</taxon>
        <taxon>Dermatophagoidinae</taxon>
        <taxon>Dermatophagoides</taxon>
    </lineage>
</organism>
<dbReference type="InterPro" id="IPR002018">
    <property type="entry name" value="CarbesteraseB"/>
</dbReference>
<comment type="caution">
    <text evidence="7">The sequence shown here is derived from an EMBL/GenBank/DDBJ whole genome shotgun (WGS) entry which is preliminary data.</text>
</comment>
<evidence type="ECO:0000256" key="1">
    <source>
        <dbReference type="ARBA" id="ARBA00005964"/>
    </source>
</evidence>
<dbReference type="InterPro" id="IPR029058">
    <property type="entry name" value="AB_hydrolase_fold"/>
</dbReference>
<evidence type="ECO:0000313" key="7">
    <source>
        <dbReference type="EMBL" id="KAH9416656.1"/>
    </source>
</evidence>
<dbReference type="Gene3D" id="3.40.50.1820">
    <property type="entry name" value="alpha/beta hydrolase"/>
    <property type="match status" value="1"/>
</dbReference>
<reference evidence="7 8" key="2">
    <citation type="journal article" date="2022" name="Mol. Biol. Evol.">
        <title>Comparative Genomics Reveals Insights into the Divergent Evolution of Astigmatic Mites and Household Pest Adaptations.</title>
        <authorList>
            <person name="Xiong Q."/>
            <person name="Wan A.T."/>
            <person name="Liu X."/>
            <person name="Fung C.S."/>
            <person name="Xiao X."/>
            <person name="Malainual N."/>
            <person name="Hou J."/>
            <person name="Wang L."/>
            <person name="Wang M."/>
            <person name="Yang K.Y."/>
            <person name="Cui Y."/>
            <person name="Leung E.L."/>
            <person name="Nong W."/>
            <person name="Shin S.K."/>
            <person name="Au S.W."/>
            <person name="Jeong K.Y."/>
            <person name="Chew F.T."/>
            <person name="Hui J.H."/>
            <person name="Leung T.F."/>
            <person name="Tungtrongchitr A."/>
            <person name="Zhong N."/>
            <person name="Liu Z."/>
            <person name="Tsui S.K."/>
        </authorList>
    </citation>
    <scope>NUCLEOTIDE SEQUENCE [LARGE SCALE GENOMIC DNA]</scope>
    <source>
        <strain evidence="7">Derp</strain>
    </source>
</reference>
<reference evidence="7 8" key="1">
    <citation type="journal article" date="2018" name="J. Allergy Clin. Immunol.">
        <title>High-quality assembly of Dermatophagoides pteronyssinus genome and transcriptome reveals a wide range of novel allergens.</title>
        <authorList>
            <person name="Liu X.Y."/>
            <person name="Yang K.Y."/>
            <person name="Wang M.Q."/>
            <person name="Kwok J.S."/>
            <person name="Zeng X."/>
            <person name="Yang Z."/>
            <person name="Xiao X.J."/>
            <person name="Lau C.P."/>
            <person name="Li Y."/>
            <person name="Huang Z.M."/>
            <person name="Ba J.G."/>
            <person name="Yim A.K."/>
            <person name="Ouyang C.Y."/>
            <person name="Ngai S.M."/>
            <person name="Chan T.F."/>
            <person name="Leung E.L."/>
            <person name="Liu L."/>
            <person name="Liu Z.G."/>
            <person name="Tsui S.K."/>
        </authorList>
    </citation>
    <scope>NUCLEOTIDE SEQUENCE [LARGE SCALE GENOMIC DNA]</scope>
    <source>
        <strain evidence="7">Derp</strain>
    </source>
</reference>
<dbReference type="InterPro" id="IPR019826">
    <property type="entry name" value="Carboxylesterase_B_AS"/>
</dbReference>
<evidence type="ECO:0000256" key="5">
    <source>
        <dbReference type="RuleBase" id="RU361235"/>
    </source>
</evidence>
<dbReference type="Pfam" id="PF00135">
    <property type="entry name" value="COesterase"/>
    <property type="match status" value="1"/>
</dbReference>
<evidence type="ECO:0000259" key="6">
    <source>
        <dbReference type="Pfam" id="PF00135"/>
    </source>
</evidence>
<comment type="similarity">
    <text evidence="1 5">Belongs to the type-B carboxylesterase/lipase family.</text>
</comment>